<reference evidence="2" key="1">
    <citation type="journal article" date="2020" name="Stud. Mycol.">
        <title>101 Dothideomycetes genomes: a test case for predicting lifestyles and emergence of pathogens.</title>
        <authorList>
            <person name="Haridas S."/>
            <person name="Albert R."/>
            <person name="Binder M."/>
            <person name="Bloem J."/>
            <person name="Labutti K."/>
            <person name="Salamov A."/>
            <person name="Andreopoulos B."/>
            <person name="Baker S."/>
            <person name="Barry K."/>
            <person name="Bills G."/>
            <person name="Bluhm B."/>
            <person name="Cannon C."/>
            <person name="Castanera R."/>
            <person name="Culley D."/>
            <person name="Daum C."/>
            <person name="Ezra D."/>
            <person name="Gonzalez J."/>
            <person name="Henrissat B."/>
            <person name="Kuo A."/>
            <person name="Liang C."/>
            <person name="Lipzen A."/>
            <person name="Lutzoni F."/>
            <person name="Magnuson J."/>
            <person name="Mondo S."/>
            <person name="Nolan M."/>
            <person name="Ohm R."/>
            <person name="Pangilinan J."/>
            <person name="Park H.-J."/>
            <person name="Ramirez L."/>
            <person name="Alfaro M."/>
            <person name="Sun H."/>
            <person name="Tritt A."/>
            <person name="Yoshinaga Y."/>
            <person name="Zwiers L.-H."/>
            <person name="Turgeon B."/>
            <person name="Goodwin S."/>
            <person name="Spatafora J."/>
            <person name="Crous P."/>
            <person name="Grigoriev I."/>
        </authorList>
    </citation>
    <scope>NUCLEOTIDE SEQUENCE</scope>
    <source>
        <strain evidence="2">ATCC 16933</strain>
    </source>
</reference>
<evidence type="ECO:0000313" key="2">
    <source>
        <dbReference type="EMBL" id="KAF2462270.1"/>
    </source>
</evidence>
<accession>A0A6A6PEN4</accession>
<evidence type="ECO:0000313" key="3">
    <source>
        <dbReference type="Proteomes" id="UP000799766"/>
    </source>
</evidence>
<feature type="region of interest" description="Disordered" evidence="1">
    <location>
        <begin position="100"/>
        <end position="131"/>
    </location>
</feature>
<sequence>MPRKRVRLGRCTRSQRFGISIFFVGSVRMGTVRTCYVRSVIYPRIGRGIKGMRIFSDERCRNECNRFYLTYSEFSLSPSPSPWELRLPRAVSWLTEMVHRPAKPPRQTEDRPIERRKLQPRRAPPQPRPSSVLPSFFLHRYPNYITVSRPGRAMSLFNLALLAFHLSSRCVIPNLITSSRLMTKVPALR</sequence>
<dbReference type="EMBL" id="MU001670">
    <property type="protein sequence ID" value="KAF2462270.1"/>
    <property type="molecule type" value="Genomic_DNA"/>
</dbReference>
<keyword evidence="3" id="KW-1185">Reference proteome</keyword>
<evidence type="ECO:0000256" key="1">
    <source>
        <dbReference type="SAM" id="MobiDB-lite"/>
    </source>
</evidence>
<dbReference type="Proteomes" id="UP000799766">
    <property type="component" value="Unassembled WGS sequence"/>
</dbReference>
<feature type="compositionally biased region" description="Basic and acidic residues" evidence="1">
    <location>
        <begin position="106"/>
        <end position="117"/>
    </location>
</feature>
<gene>
    <name evidence="2" type="ORF">BDY21DRAFT_10774</name>
</gene>
<proteinExistence type="predicted"/>
<name>A0A6A6PEN4_9PEZI</name>
<dbReference type="AlphaFoldDB" id="A0A6A6PEN4"/>
<organism evidence="2 3">
    <name type="scientific">Lineolata rhizophorae</name>
    <dbReference type="NCBI Taxonomy" id="578093"/>
    <lineage>
        <taxon>Eukaryota</taxon>
        <taxon>Fungi</taxon>
        <taxon>Dikarya</taxon>
        <taxon>Ascomycota</taxon>
        <taxon>Pezizomycotina</taxon>
        <taxon>Dothideomycetes</taxon>
        <taxon>Dothideomycetes incertae sedis</taxon>
        <taxon>Lineolatales</taxon>
        <taxon>Lineolataceae</taxon>
        <taxon>Lineolata</taxon>
    </lineage>
</organism>
<protein>
    <submittedName>
        <fullName evidence="2">Uncharacterized protein</fullName>
    </submittedName>
</protein>